<organism evidence="2">
    <name type="scientific">Culex pipiens</name>
    <name type="common">House mosquito</name>
    <dbReference type="NCBI Taxonomy" id="7175"/>
    <lineage>
        <taxon>Eukaryota</taxon>
        <taxon>Metazoa</taxon>
        <taxon>Ecdysozoa</taxon>
        <taxon>Arthropoda</taxon>
        <taxon>Hexapoda</taxon>
        <taxon>Insecta</taxon>
        <taxon>Pterygota</taxon>
        <taxon>Neoptera</taxon>
        <taxon>Endopterygota</taxon>
        <taxon>Diptera</taxon>
        <taxon>Nematocera</taxon>
        <taxon>Culicoidea</taxon>
        <taxon>Culicidae</taxon>
        <taxon>Culicinae</taxon>
        <taxon>Culicini</taxon>
        <taxon>Culex</taxon>
        <taxon>Culex</taxon>
    </lineage>
</organism>
<feature type="compositionally biased region" description="Low complexity" evidence="1">
    <location>
        <begin position="71"/>
        <end position="87"/>
    </location>
</feature>
<dbReference type="EMBL" id="HBUE01159505">
    <property type="protein sequence ID" value="CAG6509474.1"/>
    <property type="molecule type" value="Transcribed_RNA"/>
</dbReference>
<protein>
    <submittedName>
        <fullName evidence="2">(northern house mosquito) hypothetical protein</fullName>
    </submittedName>
</protein>
<feature type="compositionally biased region" description="Low complexity" evidence="1">
    <location>
        <begin position="13"/>
        <end position="34"/>
    </location>
</feature>
<sequence>MFQTTRTASGSPRRSTARCWSRSTRATSTTAASSPRICANPSARWTRWKHCASRPNSSGKSRRAGANAAPTVKTATAASRTSRSVSSIPLPVGDSKVAVRSASEASAAAEFRPATAELHTHIAKHS</sequence>
<name>A0A8D8GJX7_CULPI</name>
<accession>A0A8D8GJX7</accession>
<proteinExistence type="predicted"/>
<dbReference type="EMBL" id="HBUE01264643">
    <property type="protein sequence ID" value="CAG6560854.1"/>
    <property type="molecule type" value="Transcribed_RNA"/>
</dbReference>
<reference evidence="2" key="1">
    <citation type="submission" date="2021-05" db="EMBL/GenBank/DDBJ databases">
        <authorList>
            <person name="Alioto T."/>
            <person name="Alioto T."/>
            <person name="Gomez Garrido J."/>
        </authorList>
    </citation>
    <scope>NUCLEOTIDE SEQUENCE</scope>
</reference>
<evidence type="ECO:0000313" key="2">
    <source>
        <dbReference type="EMBL" id="CAG6509474.1"/>
    </source>
</evidence>
<feature type="region of interest" description="Disordered" evidence="1">
    <location>
        <begin position="51"/>
        <end position="90"/>
    </location>
</feature>
<dbReference type="AlphaFoldDB" id="A0A8D8GJX7"/>
<evidence type="ECO:0000256" key="1">
    <source>
        <dbReference type="SAM" id="MobiDB-lite"/>
    </source>
</evidence>
<feature type="compositionally biased region" description="Polar residues" evidence="1">
    <location>
        <begin position="1"/>
        <end position="12"/>
    </location>
</feature>
<feature type="region of interest" description="Disordered" evidence="1">
    <location>
        <begin position="1"/>
        <end position="36"/>
    </location>
</feature>